<gene>
    <name evidence="5" type="ORF">GX355_10195</name>
</gene>
<dbReference type="Proteomes" id="UP000541058">
    <property type="component" value="Unassembled WGS sequence"/>
</dbReference>
<dbReference type="EMBL" id="JAAYSM010000369">
    <property type="protein sequence ID" value="NLJ19216.1"/>
    <property type="molecule type" value="Genomic_DNA"/>
</dbReference>
<keyword evidence="3 4" id="KW-0949">S-adenosyl-L-methionine</keyword>
<evidence type="ECO:0000256" key="1">
    <source>
        <dbReference type="ARBA" id="ARBA00022603"/>
    </source>
</evidence>
<dbReference type="Pfam" id="PF05958">
    <property type="entry name" value="tRNA_U5-meth_tr"/>
    <property type="match status" value="1"/>
</dbReference>
<dbReference type="PANTHER" id="PTHR11061:SF30">
    <property type="entry name" value="TRNA (URACIL(54)-C(5))-METHYLTRANSFERASE"/>
    <property type="match status" value="1"/>
</dbReference>
<dbReference type="GO" id="GO:0032259">
    <property type="term" value="P:methylation"/>
    <property type="evidence" value="ECO:0007669"/>
    <property type="project" value="UniProtKB-KW"/>
</dbReference>
<dbReference type="GO" id="GO:0008173">
    <property type="term" value="F:RNA methyltransferase activity"/>
    <property type="evidence" value="ECO:0007669"/>
    <property type="project" value="InterPro"/>
</dbReference>
<dbReference type="InterPro" id="IPR030391">
    <property type="entry name" value="MeTrfase_TrmA_CS"/>
</dbReference>
<name>A0A7X8C593_9LACT</name>
<dbReference type="InterPro" id="IPR029063">
    <property type="entry name" value="SAM-dependent_MTases_sf"/>
</dbReference>
<organism evidence="5 6">
    <name type="scientific">Globicatella sulfidifaciens</name>
    <dbReference type="NCBI Taxonomy" id="136093"/>
    <lineage>
        <taxon>Bacteria</taxon>
        <taxon>Bacillati</taxon>
        <taxon>Bacillota</taxon>
        <taxon>Bacilli</taxon>
        <taxon>Lactobacillales</taxon>
        <taxon>Aerococcaceae</taxon>
        <taxon>Globicatella</taxon>
    </lineage>
</organism>
<dbReference type="AlphaFoldDB" id="A0A7X8C593"/>
<feature type="active site" description="Nucleophile" evidence="4">
    <location>
        <position position="8"/>
    </location>
</feature>
<comment type="caution">
    <text evidence="4">Lacks conserved residue(s) required for the propagation of feature annotation.</text>
</comment>
<dbReference type="Gene3D" id="3.40.50.150">
    <property type="entry name" value="Vaccinia Virus protein VP39"/>
    <property type="match status" value="1"/>
</dbReference>
<protein>
    <submittedName>
        <fullName evidence="5">23S rRNA (Uracil(1939)-C(5))-methyltransferase RlmD</fullName>
    </submittedName>
</protein>
<evidence type="ECO:0000313" key="6">
    <source>
        <dbReference type="Proteomes" id="UP000541058"/>
    </source>
</evidence>
<comment type="caution">
    <text evidence="5">The sequence shown here is derived from an EMBL/GenBank/DDBJ whole genome shotgun (WGS) entry which is preliminary data.</text>
</comment>
<reference evidence="5 6" key="1">
    <citation type="journal article" date="2020" name="Biotechnol. Biofuels">
        <title>New insights from the biogas microbiome by comprehensive genome-resolved metagenomics of nearly 1600 species originating from multiple anaerobic digesters.</title>
        <authorList>
            <person name="Campanaro S."/>
            <person name="Treu L."/>
            <person name="Rodriguez-R L.M."/>
            <person name="Kovalovszki A."/>
            <person name="Ziels R.M."/>
            <person name="Maus I."/>
            <person name="Zhu X."/>
            <person name="Kougias P.G."/>
            <person name="Basile A."/>
            <person name="Luo G."/>
            <person name="Schluter A."/>
            <person name="Konstantinidis K.T."/>
            <person name="Angelidaki I."/>
        </authorList>
    </citation>
    <scope>NUCLEOTIDE SEQUENCE [LARGE SCALE GENOMIC DNA]</scope>
    <source>
        <strain evidence="5">AS23ysBPME_34</strain>
    </source>
</reference>
<evidence type="ECO:0000256" key="4">
    <source>
        <dbReference type="PROSITE-ProRule" id="PRU01024"/>
    </source>
</evidence>
<dbReference type="PANTHER" id="PTHR11061">
    <property type="entry name" value="RNA M5U METHYLTRANSFERASE"/>
    <property type="match status" value="1"/>
</dbReference>
<dbReference type="PROSITE" id="PS01231">
    <property type="entry name" value="TRMA_2"/>
    <property type="match status" value="1"/>
</dbReference>
<sequence>NRIVYVSCNPESLAIDLKELIQFGYQIDQVQPIDLFPHTVHVECVVLIEKEL</sequence>
<evidence type="ECO:0000256" key="3">
    <source>
        <dbReference type="ARBA" id="ARBA00022691"/>
    </source>
</evidence>
<proteinExistence type="inferred from homology"/>
<evidence type="ECO:0000313" key="5">
    <source>
        <dbReference type="EMBL" id="NLJ19216.1"/>
    </source>
</evidence>
<feature type="non-terminal residue" evidence="5">
    <location>
        <position position="1"/>
    </location>
</feature>
<accession>A0A7X8C593</accession>
<keyword evidence="2 4" id="KW-0808">Transferase</keyword>
<dbReference type="SUPFAM" id="SSF53335">
    <property type="entry name" value="S-adenosyl-L-methionine-dependent methyltransferases"/>
    <property type="match status" value="1"/>
</dbReference>
<evidence type="ECO:0000256" key="2">
    <source>
        <dbReference type="ARBA" id="ARBA00022679"/>
    </source>
</evidence>
<keyword evidence="1 4" id="KW-0489">Methyltransferase</keyword>
<dbReference type="PROSITE" id="PS51687">
    <property type="entry name" value="SAM_MT_RNA_M5U"/>
    <property type="match status" value="1"/>
</dbReference>
<dbReference type="InterPro" id="IPR010280">
    <property type="entry name" value="U5_MeTrfase_fam"/>
</dbReference>
<feature type="binding site" evidence="4">
    <location>
        <position position="1"/>
    </location>
    <ligand>
        <name>S-adenosyl-L-methionine</name>
        <dbReference type="ChEBI" id="CHEBI:59789"/>
    </ligand>
</feature>
<comment type="similarity">
    <text evidence="4">Belongs to the class I-like SAM-binding methyltransferase superfamily. RNA M5U methyltransferase family.</text>
</comment>
<dbReference type="GO" id="GO:0006396">
    <property type="term" value="P:RNA processing"/>
    <property type="evidence" value="ECO:0007669"/>
    <property type="project" value="InterPro"/>
</dbReference>